<gene>
    <name evidence="1" type="ORF">EV643_103459</name>
</gene>
<organism evidence="1 2">
    <name type="scientific">Kribbella caucasensis</name>
    <dbReference type="NCBI Taxonomy" id="2512215"/>
    <lineage>
        <taxon>Bacteria</taxon>
        <taxon>Bacillati</taxon>
        <taxon>Actinomycetota</taxon>
        <taxon>Actinomycetes</taxon>
        <taxon>Propionibacteriales</taxon>
        <taxon>Kribbellaceae</taxon>
        <taxon>Kribbella</taxon>
    </lineage>
</organism>
<protein>
    <submittedName>
        <fullName evidence="1">Uncharacterized protein</fullName>
    </submittedName>
</protein>
<sequence>MTAERDDPLRTQLLGGKDAEQSYRPVTYDRNRLAGAGLGSHGGEPTGAEYVGSGHQGRDQLRVGHPRCGDQRAVGQRDAGPLGLGTDRSHQHAVYAVRLITRPADLAGVVGRPERADHEIAHLDVAHLVAPVLDDTDVLVTHHWWSTGSAPRYGHRSLPQMQVADSRMMASVGSRIFGSSRSSTRTFPRKVHHYLAHRELLLATPTSCGPRQQKTTSQSTG</sequence>
<name>A0A4R6KNM9_9ACTN</name>
<evidence type="ECO:0000313" key="1">
    <source>
        <dbReference type="EMBL" id="TDO51720.1"/>
    </source>
</evidence>
<dbReference type="Proteomes" id="UP000295388">
    <property type="component" value="Unassembled WGS sequence"/>
</dbReference>
<dbReference type="AlphaFoldDB" id="A0A4R6KNM9"/>
<proteinExistence type="predicted"/>
<keyword evidence="2" id="KW-1185">Reference proteome</keyword>
<evidence type="ECO:0000313" key="2">
    <source>
        <dbReference type="Proteomes" id="UP000295388"/>
    </source>
</evidence>
<comment type="caution">
    <text evidence="1">The sequence shown here is derived from an EMBL/GenBank/DDBJ whole genome shotgun (WGS) entry which is preliminary data.</text>
</comment>
<reference evidence="1 2" key="1">
    <citation type="submission" date="2019-03" db="EMBL/GenBank/DDBJ databases">
        <title>Genomic Encyclopedia of Type Strains, Phase III (KMG-III): the genomes of soil and plant-associated and newly described type strains.</title>
        <authorList>
            <person name="Whitman W."/>
        </authorList>
    </citation>
    <scope>NUCLEOTIDE SEQUENCE [LARGE SCALE GENOMIC DNA]</scope>
    <source>
        <strain evidence="1 2">VKM Ac-2527</strain>
    </source>
</reference>
<dbReference type="EMBL" id="SNWQ01000003">
    <property type="protein sequence ID" value="TDO51720.1"/>
    <property type="molecule type" value="Genomic_DNA"/>
</dbReference>
<accession>A0A4R6KNM9</accession>